<dbReference type="AlphaFoldDB" id="A0A829HY26"/>
<reference evidence="1 2" key="1">
    <citation type="journal article" date="2013" name="Genome Announc.">
        <title>Genome Sequence of an Epidemic Isolate of Mycobacterium abscessus subsp. bolletii from Rio de Janeiro, Brazil.</title>
        <authorList>
            <person name="Davidson R.M."/>
            <person name="Reynolds P.R."/>
            <person name="Farias-Hesson E."/>
            <person name="Duarte R.S."/>
            <person name="Jackson M."/>
            <person name="Strong M."/>
        </authorList>
    </citation>
    <scope>NUCLEOTIDE SEQUENCE [LARGE SCALE GENOMIC DNA]</scope>
    <source>
        <strain evidence="1 2">CRM-0020</strain>
    </source>
</reference>
<accession>A0A829HY26</accession>
<comment type="caution">
    <text evidence="1">The sequence shown here is derived from an EMBL/GenBank/DDBJ whole genome shotgun (WGS) entry which is preliminary data.</text>
</comment>
<proteinExistence type="predicted"/>
<organism evidence="1 2">
    <name type="scientific">Mycobacteroides abscessus subsp. bolletii CRM-0020</name>
    <dbReference type="NCBI Taxonomy" id="1306401"/>
    <lineage>
        <taxon>Bacteria</taxon>
        <taxon>Bacillati</taxon>
        <taxon>Actinomycetota</taxon>
        <taxon>Actinomycetes</taxon>
        <taxon>Mycobacteriales</taxon>
        <taxon>Mycobacteriaceae</taxon>
        <taxon>Mycobacteroides</taxon>
        <taxon>Mycobacteroides abscessus</taxon>
    </lineage>
</organism>
<dbReference type="EMBL" id="ATFQ01000017">
    <property type="protein sequence ID" value="EPQ23676.1"/>
    <property type="molecule type" value="Genomic_DNA"/>
</dbReference>
<evidence type="ECO:0000313" key="1">
    <source>
        <dbReference type="EMBL" id="EPQ23676.1"/>
    </source>
</evidence>
<name>A0A829HY26_9MYCO</name>
<gene>
    <name evidence="1" type="ORF">J108_10110</name>
</gene>
<protein>
    <submittedName>
        <fullName evidence="1">Uncharacterized protein</fullName>
    </submittedName>
</protein>
<sequence length="44" mass="5103">MSMQCVDCVFSSLIKSEFFNQFIALYDFSRANGKQCQRALKSYP</sequence>
<dbReference type="Proteomes" id="UP000014969">
    <property type="component" value="Unassembled WGS sequence"/>
</dbReference>
<evidence type="ECO:0000313" key="2">
    <source>
        <dbReference type="Proteomes" id="UP000014969"/>
    </source>
</evidence>